<dbReference type="EMBL" id="JAANQT010000075">
    <property type="protein sequence ID" value="KAG1314952.1"/>
    <property type="molecule type" value="Genomic_DNA"/>
</dbReference>
<reference evidence="11" key="1">
    <citation type="journal article" date="2020" name="Microb. Genom.">
        <title>Genetic diversity of clinical and environmental Mucorales isolates obtained from an investigation of mucormycosis cases among solid organ transplant recipients.</title>
        <authorList>
            <person name="Nguyen M.H."/>
            <person name="Kaul D."/>
            <person name="Muto C."/>
            <person name="Cheng S.J."/>
            <person name="Richter R.A."/>
            <person name="Bruno V.M."/>
            <person name="Liu G."/>
            <person name="Beyhan S."/>
            <person name="Sundermann A.J."/>
            <person name="Mounaud S."/>
            <person name="Pasculle A.W."/>
            <person name="Nierman W.C."/>
            <person name="Driscoll E."/>
            <person name="Cumbie R."/>
            <person name="Clancy C.J."/>
            <person name="Dupont C.L."/>
        </authorList>
    </citation>
    <scope>NUCLEOTIDE SEQUENCE</scope>
    <source>
        <strain evidence="11">GL11</strain>
    </source>
</reference>
<dbReference type="CDD" id="cd07306">
    <property type="entry name" value="Porin3_VDAC"/>
    <property type="match status" value="1"/>
</dbReference>
<evidence type="ECO:0000256" key="2">
    <source>
        <dbReference type="ARBA" id="ARBA00007780"/>
    </source>
</evidence>
<proteinExistence type="inferred from homology"/>
<keyword evidence="8" id="KW-0626">Porin</keyword>
<dbReference type="GO" id="GO:0005741">
    <property type="term" value="C:mitochondrial outer membrane"/>
    <property type="evidence" value="ECO:0007669"/>
    <property type="project" value="UniProtKB-SubCell"/>
</dbReference>
<keyword evidence="5" id="KW-0812">Transmembrane</keyword>
<dbReference type="AlphaFoldDB" id="A0A9P6XIU2"/>
<comment type="similarity">
    <text evidence="2">Belongs to the eukaryotic mitochondrial porin family.</text>
</comment>
<dbReference type="PANTHER" id="PTHR11743">
    <property type="entry name" value="VOLTAGE-DEPENDENT ANION-SELECTIVE CHANNEL"/>
    <property type="match status" value="1"/>
</dbReference>
<evidence type="ECO:0000256" key="10">
    <source>
        <dbReference type="ARBA" id="ARBA00023136"/>
    </source>
</evidence>
<evidence type="ECO:0000256" key="9">
    <source>
        <dbReference type="ARBA" id="ARBA00023128"/>
    </source>
</evidence>
<evidence type="ECO:0000256" key="5">
    <source>
        <dbReference type="ARBA" id="ARBA00022692"/>
    </source>
</evidence>
<dbReference type="Gene3D" id="2.40.160.10">
    <property type="entry name" value="Porin"/>
    <property type="match status" value="1"/>
</dbReference>
<dbReference type="OrthoDB" id="7827681at2759"/>
<dbReference type="PRINTS" id="PR00185">
    <property type="entry name" value="EUKARYTPORIN"/>
</dbReference>
<dbReference type="InterPro" id="IPR001925">
    <property type="entry name" value="Porin_Euk"/>
</dbReference>
<evidence type="ECO:0000256" key="3">
    <source>
        <dbReference type="ARBA" id="ARBA00022448"/>
    </source>
</evidence>
<dbReference type="GO" id="GO:0008308">
    <property type="term" value="F:voltage-gated monoatomic anion channel activity"/>
    <property type="evidence" value="ECO:0007669"/>
    <property type="project" value="InterPro"/>
</dbReference>
<keyword evidence="3" id="KW-0813">Transport</keyword>
<dbReference type="PANTHER" id="PTHR11743:SF70">
    <property type="entry name" value="GH26960P-RELATED"/>
    <property type="match status" value="1"/>
</dbReference>
<sequence>MSVPVAFNDIGKSTRDLLNKDYPIEGAKVEVKTNTSDGKSFKFNSQRDSKTGIMFGDIEAKYINIQKGITWTGAWTTSNQLNGKIELQNDFTKGVKFEILATCEPFAHGRLNKLNATHKRPSIHTTANIDLSKSILNINSVFGSEKMLVGAEVAYNIKKSEISHYNTAIAYSEKKHTIALHAANNLSHFTASYYKRLDNRLETTGKVSWDKGVNGVGVEIGVKKVLDETASVKGKIKNTGIVGISYTQLIQPKVKINLAAAIDTMRLNQNAHRIGFALMFEN</sequence>
<keyword evidence="10" id="KW-0472">Membrane</keyword>
<comment type="caution">
    <text evidence="11">The sequence shown here is derived from an EMBL/GenBank/DDBJ whole genome shotgun (WGS) entry which is preliminary data.</text>
</comment>
<comment type="subcellular location">
    <subcellularLocation>
        <location evidence="1">Mitochondrion outer membrane</location>
    </subcellularLocation>
</comment>
<keyword evidence="4" id="KW-1134">Transmembrane beta strand</keyword>
<keyword evidence="7" id="KW-0406">Ion transport</keyword>
<evidence type="ECO:0000256" key="4">
    <source>
        <dbReference type="ARBA" id="ARBA00022452"/>
    </source>
</evidence>
<protein>
    <submittedName>
        <fullName evidence="11">Uncharacterized protein</fullName>
    </submittedName>
</protein>
<gene>
    <name evidence="11" type="ORF">G6F64_001055</name>
</gene>
<accession>A0A9P6XIU2</accession>
<dbReference type="FunFam" id="2.40.160.10:FF:000012">
    <property type="entry name" value="Voltage-dependent anion-selective channel"/>
    <property type="match status" value="1"/>
</dbReference>
<evidence type="ECO:0000313" key="12">
    <source>
        <dbReference type="Proteomes" id="UP000716291"/>
    </source>
</evidence>
<evidence type="ECO:0000256" key="1">
    <source>
        <dbReference type="ARBA" id="ARBA00004294"/>
    </source>
</evidence>
<evidence type="ECO:0000256" key="6">
    <source>
        <dbReference type="ARBA" id="ARBA00022787"/>
    </source>
</evidence>
<evidence type="ECO:0000256" key="8">
    <source>
        <dbReference type="ARBA" id="ARBA00023114"/>
    </source>
</evidence>
<evidence type="ECO:0000256" key="7">
    <source>
        <dbReference type="ARBA" id="ARBA00023065"/>
    </source>
</evidence>
<dbReference type="GO" id="GO:0046930">
    <property type="term" value="C:pore complex"/>
    <property type="evidence" value="ECO:0007669"/>
    <property type="project" value="UniProtKB-KW"/>
</dbReference>
<name>A0A9P6XIU2_RHIOR</name>
<dbReference type="GO" id="GO:0015288">
    <property type="term" value="F:porin activity"/>
    <property type="evidence" value="ECO:0007669"/>
    <property type="project" value="UniProtKB-KW"/>
</dbReference>
<keyword evidence="6" id="KW-1000">Mitochondrion outer membrane</keyword>
<dbReference type="InterPro" id="IPR027246">
    <property type="entry name" value="Porin_Euk/Tom40"/>
</dbReference>
<evidence type="ECO:0000313" key="11">
    <source>
        <dbReference type="EMBL" id="KAG1314952.1"/>
    </source>
</evidence>
<keyword evidence="9" id="KW-0496">Mitochondrion</keyword>
<dbReference type="Proteomes" id="UP000716291">
    <property type="component" value="Unassembled WGS sequence"/>
</dbReference>
<keyword evidence="12" id="KW-1185">Reference proteome</keyword>
<dbReference type="Pfam" id="PF01459">
    <property type="entry name" value="Porin_3"/>
    <property type="match status" value="1"/>
</dbReference>
<dbReference type="InterPro" id="IPR023614">
    <property type="entry name" value="Porin_dom_sf"/>
</dbReference>
<organism evidence="11 12">
    <name type="scientific">Rhizopus oryzae</name>
    <name type="common">Mucormycosis agent</name>
    <name type="synonym">Rhizopus arrhizus var. delemar</name>
    <dbReference type="NCBI Taxonomy" id="64495"/>
    <lineage>
        <taxon>Eukaryota</taxon>
        <taxon>Fungi</taxon>
        <taxon>Fungi incertae sedis</taxon>
        <taxon>Mucoromycota</taxon>
        <taxon>Mucoromycotina</taxon>
        <taxon>Mucoromycetes</taxon>
        <taxon>Mucorales</taxon>
        <taxon>Mucorineae</taxon>
        <taxon>Rhizopodaceae</taxon>
        <taxon>Rhizopus</taxon>
    </lineage>
</organism>